<dbReference type="InterPro" id="IPR056619">
    <property type="entry name" value="C8-3_MUC4"/>
</dbReference>
<dbReference type="PANTHER" id="PTHR13802:SF52">
    <property type="entry name" value="MUCIN-4"/>
    <property type="match status" value="1"/>
</dbReference>
<evidence type="ECO:0000256" key="4">
    <source>
        <dbReference type="ARBA" id="ARBA00023136"/>
    </source>
</evidence>
<dbReference type="OrthoDB" id="6236007at2759"/>
<dbReference type="Pfam" id="PF06119">
    <property type="entry name" value="NIDO"/>
    <property type="match status" value="1"/>
</dbReference>
<evidence type="ECO:0000259" key="9">
    <source>
        <dbReference type="PROSITE" id="PS51233"/>
    </source>
</evidence>
<dbReference type="SMART" id="SM00539">
    <property type="entry name" value="NIDO"/>
    <property type="match status" value="1"/>
</dbReference>
<dbReference type="EMBL" id="CAJNOC010004504">
    <property type="protein sequence ID" value="CAF1023884.1"/>
    <property type="molecule type" value="Genomic_DNA"/>
</dbReference>
<feature type="non-terminal residue" evidence="10">
    <location>
        <position position="905"/>
    </location>
</feature>
<evidence type="ECO:0000259" key="7">
    <source>
        <dbReference type="PROSITE" id="PS50856"/>
    </source>
</evidence>
<dbReference type="Pfam" id="PF03782">
    <property type="entry name" value="AMOP"/>
    <property type="match status" value="1"/>
</dbReference>
<dbReference type="PROSITE" id="PS51220">
    <property type="entry name" value="NIDO"/>
    <property type="match status" value="1"/>
</dbReference>
<evidence type="ECO:0000313" key="10">
    <source>
        <dbReference type="EMBL" id="CAF1023884.1"/>
    </source>
</evidence>
<proteinExistence type="predicted"/>
<evidence type="ECO:0000256" key="3">
    <source>
        <dbReference type="ARBA" id="ARBA00022989"/>
    </source>
</evidence>
<gene>
    <name evidence="10" type="ORF">OXX778_LOCUS17517</name>
</gene>
<dbReference type="PANTHER" id="PTHR13802">
    <property type="entry name" value="MUCIN 4-RELATED"/>
    <property type="match status" value="1"/>
</dbReference>
<feature type="domain" description="NIDO" evidence="8">
    <location>
        <begin position="93"/>
        <end position="238"/>
    </location>
</feature>
<comment type="caution">
    <text evidence="10">The sequence shown here is derived from an EMBL/GenBank/DDBJ whole genome shotgun (WGS) entry which is preliminary data.</text>
</comment>
<evidence type="ECO:0000259" key="8">
    <source>
        <dbReference type="PROSITE" id="PS51220"/>
    </source>
</evidence>
<dbReference type="InterPro" id="IPR051495">
    <property type="entry name" value="Epithelial_Barrier/Signaling"/>
</dbReference>
<feature type="domain" description="VWFD" evidence="9">
    <location>
        <begin position="616"/>
        <end position="811"/>
    </location>
</feature>
<sequence>MVFKLFLLINFIQYHYSLLDIFYPFGIENGDRLMFKNDDQFLGPFEIPIIFPYFNRKFSSCFINTNGLISFNNGIRGFTPLPFPLDNVIGVAPFWNDINTWNGGDIFYRQVLDLNVLNQIGLDIRSSFSGFVNFRPTWALIVTWFEVAQYSVSSGRPNNTFQALITTNGRHSFTVFNYHKLEWSRSENINKHAQVGFNAGDGIIYYALNSSFTSNVTDIVFESNVQRPGRWIFRIDDYSIQEGGCNTGGYVNLNPFIVYFIGGEEVLVTGPCFNVYQDTALISIDSDYQTECQILDSNSCKFMTPLIKKIGRVSVILKNFNNYTNKTLTFQANLYTKDQSFLSKISGLDVFYNRDNFSNSELSIQWESMQNIQYYDIYVMRIMENQTQIKLIQENIQQNFTFLNYSLLFFESSMNIIEINYLIVATNRSFNNPNFELKNYLYIFNFFLLNTLNGIRNDYQRSNFFDSICQSWKFSERDPTPYLQGLPPCWPILPTGVNRNVPDSFGDFIQDAACNPSRPSGCSFFHPGANVCYRSQSSFTFDSNTVGQQCCYDRLNNLIVGAPGGGTLDMAHSDNRIEHFLKDVLPFLFCCKLSDNCESYYEKRPSDDGRRWRPPIPAGASGDPHFTTFDGVEYTFNGFGEYTFFEINEINFTCQIRTSPLTLNSTDGTVFKAITIKGDSNTDQVQIELDSTDTLYIYVNGIIVDINDGNLYLNQLNLRISNNVSNIDLTYSEGIELKVVLTPKKNAFLFFSSIHSKFKNKTRGLLGNCNGVKSDDFILPNGTVLNLNPSNDREIFEKFGQKWSLKDEQNFFTYQQGLGASDFMRANYTPKFMQDGIIFGNSSLERIAKDICNDNKKCLYDIMVTSDIEVGTLNLNFDEKIQVFKQDLEKVKQVLILNDVTTKFQ</sequence>
<feature type="domain" description="AMOP" evidence="7">
    <location>
        <begin position="461"/>
        <end position="604"/>
    </location>
</feature>
<keyword evidence="3" id="KW-1133">Transmembrane helix</keyword>
<name>A0A814IGU9_9BILA</name>
<evidence type="ECO:0000256" key="1">
    <source>
        <dbReference type="ARBA" id="ARBA00004370"/>
    </source>
</evidence>
<dbReference type="Proteomes" id="UP000663879">
    <property type="component" value="Unassembled WGS sequence"/>
</dbReference>
<keyword evidence="4" id="KW-0472">Membrane</keyword>
<accession>A0A814IGU9</accession>
<evidence type="ECO:0008006" key="12">
    <source>
        <dbReference type="Google" id="ProtNLM"/>
    </source>
</evidence>
<evidence type="ECO:0000256" key="6">
    <source>
        <dbReference type="SAM" id="SignalP"/>
    </source>
</evidence>
<dbReference type="PROSITE" id="PS51233">
    <property type="entry name" value="VWFD"/>
    <property type="match status" value="1"/>
</dbReference>
<comment type="subcellular location">
    <subcellularLocation>
        <location evidence="1">Membrane</location>
    </subcellularLocation>
</comment>
<dbReference type="SMART" id="SM00723">
    <property type="entry name" value="AMOP"/>
    <property type="match status" value="1"/>
</dbReference>
<reference evidence="10" key="1">
    <citation type="submission" date="2021-02" db="EMBL/GenBank/DDBJ databases">
        <authorList>
            <person name="Nowell W R."/>
        </authorList>
    </citation>
    <scope>NUCLEOTIDE SEQUENCE</scope>
    <source>
        <strain evidence="10">Ploen Becks lab</strain>
    </source>
</reference>
<keyword evidence="2" id="KW-0812">Transmembrane</keyword>
<feature type="signal peptide" evidence="6">
    <location>
        <begin position="1"/>
        <end position="17"/>
    </location>
</feature>
<feature type="chain" id="PRO_5033033548" description="Sushi domain-containing 2-like" evidence="6">
    <location>
        <begin position="18"/>
        <end position="905"/>
    </location>
</feature>
<dbReference type="InterPro" id="IPR001846">
    <property type="entry name" value="VWF_type-D"/>
</dbReference>
<dbReference type="AlphaFoldDB" id="A0A814IGU9"/>
<evidence type="ECO:0000313" key="11">
    <source>
        <dbReference type="Proteomes" id="UP000663879"/>
    </source>
</evidence>
<dbReference type="PROSITE" id="PS50856">
    <property type="entry name" value="AMOP"/>
    <property type="match status" value="1"/>
</dbReference>
<dbReference type="GO" id="GO:0016020">
    <property type="term" value="C:membrane"/>
    <property type="evidence" value="ECO:0007669"/>
    <property type="project" value="UniProtKB-SubCell"/>
</dbReference>
<protein>
    <recommendedName>
        <fullName evidence="12">Sushi domain-containing 2-like</fullName>
    </recommendedName>
</protein>
<evidence type="ECO:0000256" key="5">
    <source>
        <dbReference type="ARBA" id="ARBA00023157"/>
    </source>
</evidence>
<dbReference type="InterPro" id="IPR003886">
    <property type="entry name" value="NIDO_dom"/>
</dbReference>
<evidence type="ECO:0000256" key="2">
    <source>
        <dbReference type="ARBA" id="ARBA00022692"/>
    </source>
</evidence>
<keyword evidence="6" id="KW-0732">Signal</keyword>
<dbReference type="InterPro" id="IPR005533">
    <property type="entry name" value="AMOP_dom"/>
</dbReference>
<dbReference type="SMART" id="SM00216">
    <property type="entry name" value="VWD"/>
    <property type="match status" value="1"/>
</dbReference>
<keyword evidence="11" id="KW-1185">Reference proteome</keyword>
<keyword evidence="5" id="KW-1015">Disulfide bond</keyword>
<dbReference type="Pfam" id="PF00094">
    <property type="entry name" value="VWD"/>
    <property type="match status" value="1"/>
</dbReference>
<organism evidence="10 11">
    <name type="scientific">Brachionus calyciflorus</name>
    <dbReference type="NCBI Taxonomy" id="104777"/>
    <lineage>
        <taxon>Eukaryota</taxon>
        <taxon>Metazoa</taxon>
        <taxon>Spiralia</taxon>
        <taxon>Gnathifera</taxon>
        <taxon>Rotifera</taxon>
        <taxon>Eurotatoria</taxon>
        <taxon>Monogononta</taxon>
        <taxon>Pseudotrocha</taxon>
        <taxon>Ploima</taxon>
        <taxon>Brachionidae</taxon>
        <taxon>Brachionus</taxon>
    </lineage>
</organism>
<dbReference type="Pfam" id="PF23263">
    <property type="entry name" value="C8-3_MUC4"/>
    <property type="match status" value="1"/>
</dbReference>
<dbReference type="GO" id="GO:0007160">
    <property type="term" value="P:cell-matrix adhesion"/>
    <property type="evidence" value="ECO:0007669"/>
    <property type="project" value="InterPro"/>
</dbReference>